<dbReference type="EMBL" id="CABFNP030000823">
    <property type="protein sequence ID" value="CAI6088238.1"/>
    <property type="molecule type" value="Genomic_DNA"/>
</dbReference>
<dbReference type="GO" id="GO:0005576">
    <property type="term" value="C:extracellular region"/>
    <property type="evidence" value="ECO:0007669"/>
    <property type="project" value="TreeGrafter"/>
</dbReference>
<dbReference type="AlphaFoldDB" id="A0AA35M0M2"/>
<proteinExistence type="predicted"/>
<dbReference type="NCBIfam" id="TIGR04312">
    <property type="entry name" value="choice_anch_B"/>
    <property type="match status" value="1"/>
</dbReference>
<dbReference type="PANTHER" id="PTHR38787:SF3">
    <property type="entry name" value="REGULATORY P DOMAIN-CONTAINING PROTEIN"/>
    <property type="match status" value="1"/>
</dbReference>
<comment type="caution">
    <text evidence="2">The sequence shown here is derived from an EMBL/GenBank/DDBJ whole genome shotgun (WGS) entry which is preliminary data.</text>
</comment>
<protein>
    <submittedName>
        <fullName evidence="2">Uncharacterized protein</fullName>
    </submittedName>
</protein>
<feature type="signal peptide" evidence="1">
    <location>
        <begin position="1"/>
        <end position="21"/>
    </location>
</feature>
<evidence type="ECO:0000256" key="1">
    <source>
        <dbReference type="SAM" id="SignalP"/>
    </source>
</evidence>
<evidence type="ECO:0000313" key="2">
    <source>
        <dbReference type="EMBL" id="CAI6088238.1"/>
    </source>
</evidence>
<accession>A0AA35M0M2</accession>
<organism evidence="2 3">
    <name type="scientific">Clonostachys chloroleuca</name>
    <dbReference type="NCBI Taxonomy" id="1926264"/>
    <lineage>
        <taxon>Eukaryota</taxon>
        <taxon>Fungi</taxon>
        <taxon>Dikarya</taxon>
        <taxon>Ascomycota</taxon>
        <taxon>Pezizomycotina</taxon>
        <taxon>Sordariomycetes</taxon>
        <taxon>Hypocreomycetidae</taxon>
        <taxon>Hypocreales</taxon>
        <taxon>Bionectriaceae</taxon>
        <taxon>Clonostachys</taxon>
    </lineage>
</organism>
<dbReference type="Proteomes" id="UP001160390">
    <property type="component" value="Unassembled WGS sequence"/>
</dbReference>
<feature type="chain" id="PRO_5041445438" evidence="1">
    <location>
        <begin position="22"/>
        <end position="811"/>
    </location>
</feature>
<name>A0AA35M0M2_9HYPO</name>
<reference evidence="2" key="1">
    <citation type="submission" date="2023-01" db="EMBL/GenBank/DDBJ databases">
        <authorList>
            <person name="Piombo E."/>
        </authorList>
    </citation>
    <scope>NUCLEOTIDE SEQUENCE</scope>
</reference>
<evidence type="ECO:0000313" key="3">
    <source>
        <dbReference type="Proteomes" id="UP001160390"/>
    </source>
</evidence>
<dbReference type="PANTHER" id="PTHR38787">
    <property type="entry name" value="REGULATORY P DOMAIN-CONTAINING PROTEIN"/>
    <property type="match status" value="1"/>
</dbReference>
<gene>
    <name evidence="2" type="ORF">CCHLO57077_00010710</name>
</gene>
<keyword evidence="1" id="KW-0732">Signal</keyword>
<dbReference type="InterPro" id="IPR027589">
    <property type="entry name" value="Choice_anch_B"/>
</dbReference>
<keyword evidence="3" id="KW-1185">Reference proteome</keyword>
<sequence length="811" mass="90840">MRLSSAIGVAFISAASGPVMAKELPVDEARAARLYDSGVIHQELISKKIAHWEAEMEAGLMASDQFPRLNATKCVNGIAEAISGDPLHTFKCKNMDLLDFINHEDLGSTGYYQNIRSGSSTWGWTDPESGREFIASGVYDGVSFIEILPEGRMLPLAFLPKWATLASGAWWTEIRPYKHYMVIGSELVGNGVQIFDMAKLLPLDGSNGIHRFTNAEDLTGHFNETLPVGRSHNVVINEELNYGVAVGVQPRDQGCMGGLHFFTLDDPSNPISLGCDGQDGYTHDAQCLVYRGPDEKYVGREICYGYNEDTLTVFDVTDKSAVTIISRITYEGATFTHQGWVNDVNNQEYLFMDDEYDEYDLVGPAADGYPVTYIWDIRDLENPKQTGLFKATTRGIDHNQYVWGNYIYQSNYGAGVRVYDISSVPSDPTGNSVCEVAYFDTYPEDDQDEGSGAIKFSGSWHSYAGFKSGYVFINTIERGGFLVKPTKYAPCPAKTCNADNCLRSLRAESVSGRLEESQQFCAEFTDGWNAQVTDVPKYATEACTGNVISRVSSACSCLPTPTASYPESQIITEMMTNDEISPEITVDKIVVLTCTLAATSSGSDLDQHALNVSHTLIAIAMRAPHDKLSKLVDFCFRLHLHTTSDPINGGALSPLRQDEDLWSKWPHLEHVVKEYEWSTSVYESEISDNQPYQNYTAWRAQLYELGFSVWTEEADYTYIRLTWVFGRNDDHSKRRQRLDVPFLQESPFLSQLFQGHFWQSWRDFFKACQELQDLGSQDLSDQDTQELIRQALQNMEKIEVDQASVHHAESN</sequence>